<dbReference type="AlphaFoldDB" id="A0A1Y2GVA7"/>
<dbReference type="Proteomes" id="UP000193648">
    <property type="component" value="Unassembled WGS sequence"/>
</dbReference>
<dbReference type="InParanoid" id="A0A1Y2GVA7"/>
<gene>
    <name evidence="1" type="ORF">BCR41DRAFT_368812</name>
</gene>
<name>A0A1Y2GVA7_9FUNG</name>
<dbReference type="GeneID" id="33568257"/>
<protein>
    <submittedName>
        <fullName evidence="1">Uncharacterized protein</fullName>
    </submittedName>
</protein>
<keyword evidence="2" id="KW-1185">Reference proteome</keyword>
<comment type="caution">
    <text evidence="1">The sequence shown here is derived from an EMBL/GenBank/DDBJ whole genome shotgun (WGS) entry which is preliminary data.</text>
</comment>
<organism evidence="1 2">
    <name type="scientific">Lobosporangium transversale</name>
    <dbReference type="NCBI Taxonomy" id="64571"/>
    <lineage>
        <taxon>Eukaryota</taxon>
        <taxon>Fungi</taxon>
        <taxon>Fungi incertae sedis</taxon>
        <taxon>Mucoromycota</taxon>
        <taxon>Mortierellomycotina</taxon>
        <taxon>Mortierellomycetes</taxon>
        <taxon>Mortierellales</taxon>
        <taxon>Mortierellaceae</taxon>
        <taxon>Lobosporangium</taxon>
    </lineage>
</organism>
<sequence length="165" mass="19317">MPTAYLPQVTFREINASEEGQRFFLGPIKFIHSDLAFFRSLDDGQRPETIRWIMLEYLKVRIYARTRWLDLALTDQSDKAILQLYSQEQRLIFFISCYSYIKGSILSLGSKQFRKSQRCISGMWRCVKSKRTLEIESGPYYVDLLDINSRTVGYNVGANTKRVFS</sequence>
<dbReference type="EMBL" id="MCFF01000008">
    <property type="protein sequence ID" value="ORZ25004.1"/>
    <property type="molecule type" value="Genomic_DNA"/>
</dbReference>
<dbReference type="RefSeq" id="XP_021883985.1">
    <property type="nucleotide sequence ID" value="XM_022026414.1"/>
</dbReference>
<accession>A0A1Y2GVA7</accession>
<evidence type="ECO:0000313" key="1">
    <source>
        <dbReference type="EMBL" id="ORZ25004.1"/>
    </source>
</evidence>
<reference evidence="1 2" key="1">
    <citation type="submission" date="2016-07" db="EMBL/GenBank/DDBJ databases">
        <title>Pervasive Adenine N6-methylation of Active Genes in Fungi.</title>
        <authorList>
            <consortium name="DOE Joint Genome Institute"/>
            <person name="Mondo S.J."/>
            <person name="Dannebaum R.O."/>
            <person name="Kuo R.C."/>
            <person name="Labutti K."/>
            <person name="Haridas S."/>
            <person name="Kuo A."/>
            <person name="Salamov A."/>
            <person name="Ahrendt S.R."/>
            <person name="Lipzen A."/>
            <person name="Sullivan W."/>
            <person name="Andreopoulos W.B."/>
            <person name="Clum A."/>
            <person name="Lindquist E."/>
            <person name="Daum C."/>
            <person name="Ramamoorthy G.K."/>
            <person name="Gryganskyi A."/>
            <person name="Culley D."/>
            <person name="Magnuson J.K."/>
            <person name="James T.Y."/>
            <person name="O'Malley M.A."/>
            <person name="Stajich J.E."/>
            <person name="Spatafora J.W."/>
            <person name="Visel A."/>
            <person name="Grigoriev I.V."/>
        </authorList>
    </citation>
    <scope>NUCLEOTIDE SEQUENCE [LARGE SCALE GENOMIC DNA]</scope>
    <source>
        <strain evidence="1 2">NRRL 3116</strain>
    </source>
</reference>
<proteinExistence type="predicted"/>
<evidence type="ECO:0000313" key="2">
    <source>
        <dbReference type="Proteomes" id="UP000193648"/>
    </source>
</evidence>